<name>A0A2S5B4K8_9BASI</name>
<evidence type="ECO:0000256" key="1">
    <source>
        <dbReference type="SAM" id="MobiDB-lite"/>
    </source>
</evidence>
<dbReference type="Proteomes" id="UP000237144">
    <property type="component" value="Unassembled WGS sequence"/>
</dbReference>
<organism evidence="3 4">
    <name type="scientific">Rhodotorula taiwanensis</name>
    <dbReference type="NCBI Taxonomy" id="741276"/>
    <lineage>
        <taxon>Eukaryota</taxon>
        <taxon>Fungi</taxon>
        <taxon>Dikarya</taxon>
        <taxon>Basidiomycota</taxon>
        <taxon>Pucciniomycotina</taxon>
        <taxon>Microbotryomycetes</taxon>
        <taxon>Sporidiobolales</taxon>
        <taxon>Sporidiobolaceae</taxon>
        <taxon>Rhodotorula</taxon>
    </lineage>
</organism>
<gene>
    <name evidence="3" type="ORF">BMF94_5288</name>
</gene>
<proteinExistence type="predicted"/>
<dbReference type="EMBL" id="PJQD01000074">
    <property type="protein sequence ID" value="POY71696.1"/>
    <property type="molecule type" value="Genomic_DNA"/>
</dbReference>
<comment type="caution">
    <text evidence="3">The sequence shown here is derived from an EMBL/GenBank/DDBJ whole genome shotgun (WGS) entry which is preliminary data.</text>
</comment>
<keyword evidence="4" id="KW-1185">Reference proteome</keyword>
<keyword evidence="2" id="KW-0472">Membrane</keyword>
<feature type="region of interest" description="Disordered" evidence="1">
    <location>
        <begin position="1"/>
        <end position="21"/>
    </location>
</feature>
<keyword evidence="2" id="KW-0812">Transmembrane</keyword>
<keyword evidence="2" id="KW-1133">Transmembrane helix</keyword>
<evidence type="ECO:0000256" key="2">
    <source>
        <dbReference type="SAM" id="Phobius"/>
    </source>
</evidence>
<reference evidence="3 4" key="1">
    <citation type="journal article" date="2018" name="Front. Microbiol.">
        <title>Prospects for Fungal Bioremediation of Acidic Radioactive Waste Sites: Characterization and Genome Sequence of Rhodotorula taiwanensis MD1149.</title>
        <authorList>
            <person name="Tkavc R."/>
            <person name="Matrosova V.Y."/>
            <person name="Grichenko O.E."/>
            <person name="Gostincar C."/>
            <person name="Volpe R.P."/>
            <person name="Klimenkova P."/>
            <person name="Gaidamakova E.K."/>
            <person name="Zhou C.E."/>
            <person name="Stewart B.J."/>
            <person name="Lyman M.G."/>
            <person name="Malfatti S.A."/>
            <person name="Rubinfeld B."/>
            <person name="Courtot M."/>
            <person name="Singh J."/>
            <person name="Dalgard C.L."/>
            <person name="Hamilton T."/>
            <person name="Frey K.G."/>
            <person name="Gunde-Cimerman N."/>
            <person name="Dugan L."/>
            <person name="Daly M.J."/>
        </authorList>
    </citation>
    <scope>NUCLEOTIDE SEQUENCE [LARGE SCALE GENOMIC DNA]</scope>
    <source>
        <strain evidence="3 4">MD1149</strain>
    </source>
</reference>
<feature type="compositionally biased region" description="Acidic residues" evidence="1">
    <location>
        <begin position="11"/>
        <end position="21"/>
    </location>
</feature>
<accession>A0A2S5B4K8</accession>
<sequence>MRKRNPYTAKDDDDSTRDEPEILDETEQDSLAKALLAEALVAQKGYRAAALVLLTCAILLPQAELPVLLALVLRLSLSLTIVRLGHGIWTTGTVPSPRAVDLVLLIAPALTGASAFLSLDPASSTTPSRLVRALPLFLQLASVWAAQQGETLVRDARGLENLKYSAPGA</sequence>
<evidence type="ECO:0000313" key="4">
    <source>
        <dbReference type="Proteomes" id="UP000237144"/>
    </source>
</evidence>
<evidence type="ECO:0000313" key="3">
    <source>
        <dbReference type="EMBL" id="POY71696.1"/>
    </source>
</evidence>
<feature type="transmembrane region" description="Helical" evidence="2">
    <location>
        <begin position="48"/>
        <end position="73"/>
    </location>
</feature>
<protein>
    <submittedName>
        <fullName evidence="3">Uncharacterized protein</fullName>
    </submittedName>
</protein>
<dbReference type="AlphaFoldDB" id="A0A2S5B4K8"/>